<feature type="repeat" description="ANK" evidence="3">
    <location>
        <begin position="513"/>
        <end position="545"/>
    </location>
</feature>
<keyword evidence="2 3" id="KW-0040">ANK repeat</keyword>
<dbReference type="InterPro" id="IPR051637">
    <property type="entry name" value="Ank_repeat_dom-contain_49"/>
</dbReference>
<evidence type="ECO:0000256" key="3">
    <source>
        <dbReference type="PROSITE-ProRule" id="PRU00023"/>
    </source>
</evidence>
<dbReference type="InterPro" id="IPR011990">
    <property type="entry name" value="TPR-like_helical_dom_sf"/>
</dbReference>
<reference evidence="5 6" key="1">
    <citation type="submission" date="2024-02" db="EMBL/GenBank/DDBJ databases">
        <authorList>
            <person name="Chen Y."/>
            <person name="Shah S."/>
            <person name="Dougan E. K."/>
            <person name="Thang M."/>
            <person name="Chan C."/>
        </authorList>
    </citation>
    <scope>NUCLEOTIDE SEQUENCE [LARGE SCALE GENOMIC DNA]</scope>
</reference>
<feature type="repeat" description="ANK" evidence="3">
    <location>
        <begin position="481"/>
        <end position="513"/>
    </location>
</feature>
<comment type="caution">
    <text evidence="5">The sequence shown here is derived from an EMBL/GenBank/DDBJ whole genome shotgun (WGS) entry which is preliminary data.</text>
</comment>
<dbReference type="PANTHER" id="PTHR24180">
    <property type="entry name" value="CYCLIN-DEPENDENT KINASE INHIBITOR 2C-RELATED"/>
    <property type="match status" value="1"/>
</dbReference>
<dbReference type="PROSITE" id="PS50088">
    <property type="entry name" value="ANK_REPEAT"/>
    <property type="match status" value="6"/>
</dbReference>
<dbReference type="EMBL" id="CAXAMN010017779">
    <property type="protein sequence ID" value="CAK9051134.1"/>
    <property type="molecule type" value="Genomic_DNA"/>
</dbReference>
<accession>A0ABP0MI20</accession>
<keyword evidence="1" id="KW-0677">Repeat</keyword>
<dbReference type="InterPro" id="IPR002110">
    <property type="entry name" value="Ankyrin_rpt"/>
</dbReference>
<dbReference type="Gene3D" id="1.25.40.10">
    <property type="entry name" value="Tetratricopeptide repeat domain"/>
    <property type="match status" value="1"/>
</dbReference>
<evidence type="ECO:0000256" key="1">
    <source>
        <dbReference type="ARBA" id="ARBA00022737"/>
    </source>
</evidence>
<evidence type="ECO:0000256" key="2">
    <source>
        <dbReference type="ARBA" id="ARBA00023043"/>
    </source>
</evidence>
<feature type="chain" id="PRO_5046888394" evidence="4">
    <location>
        <begin position="18"/>
        <end position="841"/>
    </location>
</feature>
<dbReference type="Pfam" id="PF12796">
    <property type="entry name" value="Ank_2"/>
    <property type="match status" value="2"/>
</dbReference>
<proteinExistence type="predicted"/>
<dbReference type="PANTHER" id="PTHR24180:SF45">
    <property type="entry name" value="POLY [ADP-RIBOSE] POLYMERASE TANKYRASE"/>
    <property type="match status" value="1"/>
</dbReference>
<dbReference type="Pfam" id="PF13637">
    <property type="entry name" value="Ank_4"/>
    <property type="match status" value="1"/>
</dbReference>
<evidence type="ECO:0000313" key="6">
    <source>
        <dbReference type="Proteomes" id="UP001642484"/>
    </source>
</evidence>
<dbReference type="InterPro" id="IPR036770">
    <property type="entry name" value="Ankyrin_rpt-contain_sf"/>
</dbReference>
<organism evidence="5 6">
    <name type="scientific">Durusdinium trenchii</name>
    <dbReference type="NCBI Taxonomy" id="1381693"/>
    <lineage>
        <taxon>Eukaryota</taxon>
        <taxon>Sar</taxon>
        <taxon>Alveolata</taxon>
        <taxon>Dinophyceae</taxon>
        <taxon>Suessiales</taxon>
        <taxon>Symbiodiniaceae</taxon>
        <taxon>Durusdinium</taxon>
    </lineage>
</organism>
<feature type="repeat" description="ANK" evidence="3">
    <location>
        <begin position="579"/>
        <end position="611"/>
    </location>
</feature>
<evidence type="ECO:0000256" key="4">
    <source>
        <dbReference type="SAM" id="SignalP"/>
    </source>
</evidence>
<dbReference type="Gene3D" id="1.25.40.20">
    <property type="entry name" value="Ankyrin repeat-containing domain"/>
    <property type="match status" value="1"/>
</dbReference>
<dbReference type="Proteomes" id="UP001642484">
    <property type="component" value="Unassembled WGS sequence"/>
</dbReference>
<keyword evidence="6" id="KW-1185">Reference proteome</keyword>
<dbReference type="SMART" id="SM00248">
    <property type="entry name" value="ANK"/>
    <property type="match status" value="6"/>
</dbReference>
<name>A0ABP0MI20_9DINO</name>
<dbReference type="PROSITE" id="PS50297">
    <property type="entry name" value="ANK_REP_REGION"/>
    <property type="match status" value="6"/>
</dbReference>
<gene>
    <name evidence="5" type="ORF">CCMP2556_LOCUS25997</name>
</gene>
<dbReference type="SUPFAM" id="SSF48403">
    <property type="entry name" value="Ankyrin repeat"/>
    <property type="match status" value="1"/>
</dbReference>
<protein>
    <submittedName>
        <fullName evidence="5">Uncharacterized protein</fullName>
    </submittedName>
</protein>
<evidence type="ECO:0000313" key="5">
    <source>
        <dbReference type="EMBL" id="CAK9051134.1"/>
    </source>
</evidence>
<keyword evidence="4" id="KW-0732">Signal</keyword>
<feature type="repeat" description="ANK" evidence="3">
    <location>
        <begin position="415"/>
        <end position="447"/>
    </location>
</feature>
<feature type="repeat" description="ANK" evidence="3">
    <location>
        <begin position="448"/>
        <end position="480"/>
    </location>
</feature>
<feature type="repeat" description="ANK" evidence="3">
    <location>
        <begin position="546"/>
        <end position="578"/>
    </location>
</feature>
<sequence length="841" mass="91080">MALLATILLAHCSPSGASLSGWAQQVENFTSHAWSQIMAEDGAKPTEAQHTAYGWNWAAVCLGSFLVLCPACGCLCCTYAGILEDDFGAGSWLHDYEPLVCEDSEAGAKQQIQAKVARREMRMMLLLPLLPLLALPYTTCSEGSPLWLYAIYVPFLLRSKYVELELMQALPAEFPDQAESALPWGFWLWLDFLVFGPLEHLDFFTDGAAPIQAWYCDADLNVSDRLAAAWAESGASWVAPLVQRFRLWGLMAAVFVMGATAQLSIGTLDAEFACDSATLLGYAKLRDRYQRENSMIRRAVVSISKVFLENILQLMLQTSLLALVFDYLTPPGRAKALFSISLGLFSAVKSTANGTPRPNAFAACPEPDLLGRGRTGSVRVDGCGPSRRRRSDDALGDTEDLVLDVGCSADPVDRDGRSALSFAAEAGHFAMVKMLMDAKASIDEVDRWGRSPLFIAAEAGHRQVLWCLVDAGADKDLRDAQGMSPLCRAAERGHFEVVRFLVDVAADVNQGSMGRQPLHWAMERGHLPLIRFLVQSSAEVQSEDANGQSPLSLAAQRGHLQAVCFLVDAGANRDKTDRQGRSPLWWAVQHGHSSVARFLIDVGAKVDVPDLQGVTPLSCAAQLADTEMMYMLNADLQLALERLKEDQGDVGLDVALCSAAVSACRSPGSWPQAHQLLTETRQLRVVPNCATYSGAIASSARSARGELNRCDAWAAGLGMLRAAFGAALRVNSICFGSAINGAPWPSGFQLLSVLQQCGLQGGAVTGNAAVSAGTRGLCWQQGLDLAESMIHRRLCSEITFNAAISAIAAGAHPIGGWDRRWFWVSIPWPFHVLSVMDDVLR</sequence>
<feature type="signal peptide" evidence="4">
    <location>
        <begin position="1"/>
        <end position="17"/>
    </location>
</feature>